<dbReference type="PANTHER" id="PTHR13360:SF1">
    <property type="entry name" value="ACTIVATING SIGNAL COINTEGRATOR 1 COMPLEX SUBUNIT 1"/>
    <property type="match status" value="1"/>
</dbReference>
<sequence>MADCGVNPLRWDLKWIGENICYRLHPKVDPATRSQRPIEFTEEEMDGNSENDPDFTEMLDEPNVVAPDEIEKVRATLHVPDRYIGSVCGKQHSRRKEIEADTATIIRIPEKGSDDDIVILGDTHESVAECLSRLRTLIDIARSYEAVTHIISIPLAFDTVKKNLNEFRCLAIATSPALSERLFVCEDKLHLTVCCLCLQDEVELLQAGDVLLGCEDLVAKHLEEKPLFIQIRGLEIMNDDPDVVNVLYANIQEAQRNDTGRLQGLCDDVVQRFRESGLMVNSQASDREHLKLHMTLMNSKLAQEPNALVNPAFAFRNRRRTYDNVKPFSAKKILQTLGDQDFGVVQVCQMELNVISQVEPCTGYYRCMAKICFPIDAELLPTY</sequence>
<dbReference type="SUPFAM" id="SSF54791">
    <property type="entry name" value="Eukaryotic type KH-domain (KH-domain type I)"/>
    <property type="match status" value="1"/>
</dbReference>
<evidence type="ECO:0000256" key="1">
    <source>
        <dbReference type="PROSITE-ProRule" id="PRU00117"/>
    </source>
</evidence>
<dbReference type="GO" id="GO:0003723">
    <property type="term" value="F:RNA binding"/>
    <property type="evidence" value="ECO:0007669"/>
    <property type="project" value="UniProtKB-UniRule"/>
</dbReference>
<evidence type="ECO:0000313" key="3">
    <source>
        <dbReference type="EMBL" id="OQR69971.1"/>
    </source>
</evidence>
<dbReference type="Gene3D" id="3.90.1140.10">
    <property type="entry name" value="Cyclic phosphodiesterase"/>
    <property type="match status" value="1"/>
</dbReference>
<dbReference type="InterPro" id="IPR019510">
    <property type="entry name" value="AKAP7-like_phosphoesterase"/>
</dbReference>
<dbReference type="GO" id="GO:0006307">
    <property type="term" value="P:DNA alkylation repair"/>
    <property type="evidence" value="ECO:0007669"/>
    <property type="project" value="InterPro"/>
</dbReference>
<dbReference type="InterPro" id="IPR004088">
    <property type="entry name" value="KH_dom_type_1"/>
</dbReference>
<dbReference type="Gene3D" id="3.30.1370.10">
    <property type="entry name" value="K Homology domain, type 1"/>
    <property type="match status" value="1"/>
</dbReference>
<gene>
    <name evidence="3" type="ORF">BIW11_11935</name>
</gene>
<dbReference type="PROSITE" id="PS50084">
    <property type="entry name" value="KH_TYPE_1"/>
    <property type="match status" value="1"/>
</dbReference>
<dbReference type="InterPro" id="IPR047538">
    <property type="entry name" value="KH-I_ASCC1"/>
</dbReference>
<feature type="domain" description="K Homology" evidence="2">
    <location>
        <begin position="71"/>
        <end position="139"/>
    </location>
</feature>
<dbReference type="PANTHER" id="PTHR13360">
    <property type="entry name" value="ACTIVATING SIGNAL COINTEGRATOR 1 COMPLEX SUBUNIT 1"/>
    <property type="match status" value="1"/>
</dbReference>
<dbReference type="InterPro" id="IPR009210">
    <property type="entry name" value="ASCC1"/>
</dbReference>
<dbReference type="Pfam" id="PF00013">
    <property type="entry name" value="KH_1"/>
    <property type="match status" value="1"/>
</dbReference>
<dbReference type="GO" id="GO:0005634">
    <property type="term" value="C:nucleus"/>
    <property type="evidence" value="ECO:0007669"/>
    <property type="project" value="TreeGrafter"/>
</dbReference>
<name>A0A1V9X996_9ACAR</name>
<comment type="caution">
    <text evidence="3">The sequence shown here is derived from an EMBL/GenBank/DDBJ whole genome shotgun (WGS) entry which is preliminary data.</text>
</comment>
<dbReference type="Proteomes" id="UP000192247">
    <property type="component" value="Unassembled WGS sequence"/>
</dbReference>
<dbReference type="EMBL" id="MNPL01019178">
    <property type="protein sequence ID" value="OQR69971.1"/>
    <property type="molecule type" value="Genomic_DNA"/>
</dbReference>
<dbReference type="PIRSF" id="PIRSF027019">
    <property type="entry name" value="Euk_LigT"/>
    <property type="match status" value="1"/>
</dbReference>
<protein>
    <submittedName>
        <fullName evidence="3">Activating signal cointegrator 1 complex subunit 1-like</fullName>
    </submittedName>
</protein>
<evidence type="ECO:0000313" key="4">
    <source>
        <dbReference type="Proteomes" id="UP000192247"/>
    </source>
</evidence>
<reference evidence="3 4" key="1">
    <citation type="journal article" date="2017" name="Gigascience">
        <title>Draft genome of the honey bee ectoparasitic mite, Tropilaelaps mercedesae, is shaped by the parasitic life history.</title>
        <authorList>
            <person name="Dong X."/>
            <person name="Armstrong S.D."/>
            <person name="Xia D."/>
            <person name="Makepeace B.L."/>
            <person name="Darby A.C."/>
            <person name="Kadowaki T."/>
        </authorList>
    </citation>
    <scope>NUCLEOTIDE SEQUENCE [LARGE SCALE GENOMIC DNA]</scope>
    <source>
        <strain evidence="3">Wuxi-XJTLU</strain>
    </source>
</reference>
<dbReference type="InterPro" id="IPR036612">
    <property type="entry name" value="KH_dom_type_1_sf"/>
</dbReference>
<dbReference type="CDD" id="cd22419">
    <property type="entry name" value="KH-I_ASCC1"/>
    <property type="match status" value="1"/>
</dbReference>
<dbReference type="Pfam" id="PF10469">
    <property type="entry name" value="AKAP7_NLS"/>
    <property type="match status" value="1"/>
</dbReference>
<organism evidence="3 4">
    <name type="scientific">Tropilaelaps mercedesae</name>
    <dbReference type="NCBI Taxonomy" id="418985"/>
    <lineage>
        <taxon>Eukaryota</taxon>
        <taxon>Metazoa</taxon>
        <taxon>Ecdysozoa</taxon>
        <taxon>Arthropoda</taxon>
        <taxon>Chelicerata</taxon>
        <taxon>Arachnida</taxon>
        <taxon>Acari</taxon>
        <taxon>Parasitiformes</taxon>
        <taxon>Mesostigmata</taxon>
        <taxon>Gamasina</taxon>
        <taxon>Dermanyssoidea</taxon>
        <taxon>Laelapidae</taxon>
        <taxon>Tropilaelaps</taxon>
    </lineage>
</organism>
<evidence type="ECO:0000259" key="2">
    <source>
        <dbReference type="SMART" id="SM00322"/>
    </source>
</evidence>
<accession>A0A1V9X996</accession>
<dbReference type="FunCoup" id="A0A1V9X996">
    <property type="interactions" value="1174"/>
</dbReference>
<dbReference type="STRING" id="418985.A0A1V9X996"/>
<proteinExistence type="predicted"/>
<keyword evidence="1" id="KW-0694">RNA-binding</keyword>
<dbReference type="InParanoid" id="A0A1V9X996"/>
<dbReference type="OrthoDB" id="277832at2759"/>
<keyword evidence="4" id="KW-1185">Reference proteome</keyword>
<dbReference type="SMART" id="SM00322">
    <property type="entry name" value="KH"/>
    <property type="match status" value="1"/>
</dbReference>
<dbReference type="GO" id="GO:0006355">
    <property type="term" value="P:regulation of DNA-templated transcription"/>
    <property type="evidence" value="ECO:0007669"/>
    <property type="project" value="TreeGrafter"/>
</dbReference>
<dbReference type="AlphaFoldDB" id="A0A1V9X996"/>
<dbReference type="InterPro" id="IPR004087">
    <property type="entry name" value="KH_dom"/>
</dbReference>